<dbReference type="AlphaFoldDB" id="A0A6A6Z4V5"/>
<gene>
    <name evidence="1 3" type="ORF">BDZ99DRAFT_376368</name>
</gene>
<sequence length="274" mass="30133">MPLPSHLSYKSALVLLPPSSIVAPIESIRQKHDKHFRRWPPHINLIYPFLAAPSQGLSLDGQQSEQNKTSDLLHNMHSQGNASVSTNADSLSSRANLGQRLTKVAETVPPFRFLRADPPGVFNHSKQSATVWLDPINNATPSNGDESLSQASLQTSEFSECNEDTRPFTPHLSVGQASGSISTYRLRDEAQRVIETFGREKLDEGNSKQAPIGGFEWHVDTVHIIERSGFKGRFKIVGSFKLSDDTSSPLVSGAPTFCNKNIHKSHYKPGNGLL</sequence>
<protein>
    <recommendedName>
        <fullName evidence="4">2, 3 cyclic phosphodiesterase</fullName>
    </recommendedName>
</protein>
<dbReference type="Proteomes" id="UP000504636">
    <property type="component" value="Unplaced"/>
</dbReference>
<dbReference type="EMBL" id="MU003693">
    <property type="protein sequence ID" value="KAF2815858.1"/>
    <property type="molecule type" value="Genomic_DNA"/>
</dbReference>
<dbReference type="InterPro" id="IPR009097">
    <property type="entry name" value="Cyclic_Pdiesterase"/>
</dbReference>
<dbReference type="Gene3D" id="3.90.1140.10">
    <property type="entry name" value="Cyclic phosphodiesterase"/>
    <property type="match status" value="1"/>
</dbReference>
<proteinExistence type="predicted"/>
<name>A0A6A6Z4V5_9PEZI</name>
<dbReference type="PANTHER" id="PTHR37474">
    <property type="entry name" value="RNA LIGASE/CYCLIC NUCLEOTIDE PHOSPHODIESTERASE"/>
    <property type="match status" value="1"/>
</dbReference>
<evidence type="ECO:0008006" key="4">
    <source>
        <dbReference type="Google" id="ProtNLM"/>
    </source>
</evidence>
<accession>A0A6A6Z4V5</accession>
<evidence type="ECO:0000313" key="2">
    <source>
        <dbReference type="Proteomes" id="UP000504636"/>
    </source>
</evidence>
<keyword evidence="2" id="KW-1185">Reference proteome</keyword>
<dbReference type="SUPFAM" id="SSF55144">
    <property type="entry name" value="LigT-like"/>
    <property type="match status" value="1"/>
</dbReference>
<dbReference type="PANTHER" id="PTHR37474:SF1">
    <property type="entry name" value="2'-5' RNA LIGASE FAMILY PROTEIN"/>
    <property type="match status" value="1"/>
</dbReference>
<dbReference type="RefSeq" id="XP_033582822.1">
    <property type="nucleotide sequence ID" value="XM_033715022.1"/>
</dbReference>
<dbReference type="GeneID" id="54455915"/>
<organism evidence="1">
    <name type="scientific">Mytilinidion resinicola</name>
    <dbReference type="NCBI Taxonomy" id="574789"/>
    <lineage>
        <taxon>Eukaryota</taxon>
        <taxon>Fungi</taxon>
        <taxon>Dikarya</taxon>
        <taxon>Ascomycota</taxon>
        <taxon>Pezizomycotina</taxon>
        <taxon>Dothideomycetes</taxon>
        <taxon>Pleosporomycetidae</taxon>
        <taxon>Mytilinidiales</taxon>
        <taxon>Mytilinidiaceae</taxon>
        <taxon>Mytilinidion</taxon>
    </lineage>
</organism>
<dbReference type="Pfam" id="PF13563">
    <property type="entry name" value="2_5_RNA_ligase2"/>
    <property type="match status" value="1"/>
</dbReference>
<dbReference type="OrthoDB" id="10263155at2759"/>
<evidence type="ECO:0000313" key="1">
    <source>
        <dbReference type="EMBL" id="KAF2815858.1"/>
    </source>
</evidence>
<reference evidence="1 3" key="1">
    <citation type="journal article" date="2020" name="Stud. Mycol.">
        <title>101 Dothideomycetes genomes: a test case for predicting lifestyles and emergence of pathogens.</title>
        <authorList>
            <person name="Haridas S."/>
            <person name="Albert R."/>
            <person name="Binder M."/>
            <person name="Bloem J."/>
            <person name="Labutti K."/>
            <person name="Salamov A."/>
            <person name="Andreopoulos B."/>
            <person name="Baker S."/>
            <person name="Barry K."/>
            <person name="Bills G."/>
            <person name="Bluhm B."/>
            <person name="Cannon C."/>
            <person name="Castanera R."/>
            <person name="Culley D."/>
            <person name="Daum C."/>
            <person name="Ezra D."/>
            <person name="Gonzalez J."/>
            <person name="Henrissat B."/>
            <person name="Kuo A."/>
            <person name="Liang C."/>
            <person name="Lipzen A."/>
            <person name="Lutzoni F."/>
            <person name="Magnuson J."/>
            <person name="Mondo S."/>
            <person name="Nolan M."/>
            <person name="Ohm R."/>
            <person name="Pangilinan J."/>
            <person name="Park H.-J."/>
            <person name="Ramirez L."/>
            <person name="Alfaro M."/>
            <person name="Sun H."/>
            <person name="Tritt A."/>
            <person name="Yoshinaga Y."/>
            <person name="Zwiers L.-H."/>
            <person name="Turgeon B."/>
            <person name="Goodwin S."/>
            <person name="Spatafora J."/>
            <person name="Crous P."/>
            <person name="Grigoriev I."/>
        </authorList>
    </citation>
    <scope>NUCLEOTIDE SEQUENCE</scope>
    <source>
        <strain evidence="1 3">CBS 304.34</strain>
    </source>
</reference>
<evidence type="ECO:0000313" key="3">
    <source>
        <dbReference type="RefSeq" id="XP_033582822.1"/>
    </source>
</evidence>
<reference evidence="3" key="3">
    <citation type="submission" date="2025-04" db="UniProtKB">
        <authorList>
            <consortium name="RefSeq"/>
        </authorList>
    </citation>
    <scope>IDENTIFICATION</scope>
    <source>
        <strain evidence="3">CBS 304.34</strain>
    </source>
</reference>
<reference evidence="3" key="2">
    <citation type="submission" date="2020-04" db="EMBL/GenBank/DDBJ databases">
        <authorList>
            <consortium name="NCBI Genome Project"/>
        </authorList>
    </citation>
    <scope>NUCLEOTIDE SEQUENCE</scope>
    <source>
        <strain evidence="3">CBS 304.34</strain>
    </source>
</reference>